<dbReference type="Gene3D" id="1.10.357.10">
    <property type="entry name" value="Tetracycline Repressor, domain 2"/>
    <property type="match status" value="1"/>
</dbReference>
<reference evidence="8" key="1">
    <citation type="journal article" date="2019" name="Int. J. Syst. Evol. Microbiol.">
        <title>The Global Catalogue of Microorganisms (GCM) 10K type strain sequencing project: providing services to taxonomists for standard genome sequencing and annotation.</title>
        <authorList>
            <consortium name="The Broad Institute Genomics Platform"/>
            <consortium name="The Broad Institute Genome Sequencing Center for Infectious Disease"/>
            <person name="Wu L."/>
            <person name="Ma J."/>
        </authorList>
    </citation>
    <scope>NUCLEOTIDE SEQUENCE [LARGE SCALE GENOMIC DNA]</scope>
    <source>
        <strain evidence="8">JCM 16898</strain>
    </source>
</reference>
<evidence type="ECO:0000313" key="7">
    <source>
        <dbReference type="EMBL" id="GAA3546090.1"/>
    </source>
</evidence>
<sequence>MLRAALEILDERGAGGVSLRTIAQRLGVRMNTVLWHAKSKARLEELMADAIVAGASLDELPRHWRERATEIARRYRAALLAHRDGATVVAGTYAAEPATLDLAEVLAGALLDGGMSAREAAWTCWSLIYFILGLAQEEQALPDRALPGLSVGQRPALQRVFPFLAEDSFEERFEFGVAKLLAKPAGNRKRSAARG</sequence>
<dbReference type="PRINTS" id="PR00400">
    <property type="entry name" value="TETREPRESSOR"/>
</dbReference>
<feature type="domain" description="HTH tetR-type" evidence="6">
    <location>
        <begin position="1"/>
        <end position="55"/>
    </location>
</feature>
<name>A0ABP6W725_9PSEU</name>
<evidence type="ECO:0000256" key="4">
    <source>
        <dbReference type="ARBA" id="ARBA00023163"/>
    </source>
</evidence>
<comment type="caution">
    <text evidence="7">The sequence shown here is derived from an EMBL/GenBank/DDBJ whole genome shotgun (WGS) entry which is preliminary data.</text>
</comment>
<evidence type="ECO:0000256" key="1">
    <source>
        <dbReference type="ARBA" id="ARBA00022491"/>
    </source>
</evidence>
<dbReference type="InterPro" id="IPR001647">
    <property type="entry name" value="HTH_TetR"/>
</dbReference>
<organism evidence="7 8">
    <name type="scientific">Amycolatopsis ultiminotia</name>
    <dbReference type="NCBI Taxonomy" id="543629"/>
    <lineage>
        <taxon>Bacteria</taxon>
        <taxon>Bacillati</taxon>
        <taxon>Actinomycetota</taxon>
        <taxon>Actinomycetes</taxon>
        <taxon>Pseudonocardiales</taxon>
        <taxon>Pseudonocardiaceae</taxon>
        <taxon>Amycolatopsis</taxon>
    </lineage>
</organism>
<protein>
    <submittedName>
        <fullName evidence="7">TetR/AcrR family transcriptional regulator C-terminal domain-containing protein</fullName>
    </submittedName>
</protein>
<dbReference type="InterPro" id="IPR036271">
    <property type="entry name" value="Tet_transcr_reg_TetR-rel_C_sf"/>
</dbReference>
<dbReference type="Pfam" id="PF02909">
    <property type="entry name" value="TetR_C_1"/>
    <property type="match status" value="1"/>
</dbReference>
<dbReference type="SUPFAM" id="SSF46689">
    <property type="entry name" value="Homeodomain-like"/>
    <property type="match status" value="1"/>
</dbReference>
<keyword evidence="8" id="KW-1185">Reference proteome</keyword>
<keyword evidence="2" id="KW-0805">Transcription regulation</keyword>
<evidence type="ECO:0000259" key="6">
    <source>
        <dbReference type="PROSITE" id="PS50977"/>
    </source>
</evidence>
<dbReference type="SUPFAM" id="SSF48498">
    <property type="entry name" value="Tetracyclin repressor-like, C-terminal domain"/>
    <property type="match status" value="1"/>
</dbReference>
<proteinExistence type="predicted"/>
<gene>
    <name evidence="7" type="ORF">GCM10022222_32190</name>
</gene>
<accession>A0ABP6W725</accession>
<dbReference type="InterPro" id="IPR004111">
    <property type="entry name" value="Repressor_TetR_C"/>
</dbReference>
<keyword evidence="3 5" id="KW-0238">DNA-binding</keyword>
<dbReference type="InterPro" id="IPR003012">
    <property type="entry name" value="Tet_transcr_reg_TetR"/>
</dbReference>
<feature type="DNA-binding region" description="H-T-H motif" evidence="5">
    <location>
        <begin position="18"/>
        <end position="37"/>
    </location>
</feature>
<dbReference type="Gene3D" id="1.10.10.60">
    <property type="entry name" value="Homeodomain-like"/>
    <property type="match status" value="1"/>
</dbReference>
<evidence type="ECO:0000256" key="5">
    <source>
        <dbReference type="PROSITE-ProRule" id="PRU00335"/>
    </source>
</evidence>
<keyword evidence="4" id="KW-0804">Transcription</keyword>
<dbReference type="PROSITE" id="PS50977">
    <property type="entry name" value="HTH_TETR_2"/>
    <property type="match status" value="1"/>
</dbReference>
<dbReference type="EMBL" id="BAAAZN010000006">
    <property type="protein sequence ID" value="GAA3546090.1"/>
    <property type="molecule type" value="Genomic_DNA"/>
</dbReference>
<evidence type="ECO:0000256" key="2">
    <source>
        <dbReference type="ARBA" id="ARBA00023015"/>
    </source>
</evidence>
<evidence type="ECO:0000313" key="8">
    <source>
        <dbReference type="Proteomes" id="UP001500689"/>
    </source>
</evidence>
<dbReference type="Pfam" id="PF00440">
    <property type="entry name" value="TetR_N"/>
    <property type="match status" value="1"/>
</dbReference>
<dbReference type="Proteomes" id="UP001500689">
    <property type="component" value="Unassembled WGS sequence"/>
</dbReference>
<evidence type="ECO:0000256" key="3">
    <source>
        <dbReference type="ARBA" id="ARBA00023125"/>
    </source>
</evidence>
<keyword evidence="1" id="KW-0678">Repressor</keyword>
<dbReference type="InterPro" id="IPR009057">
    <property type="entry name" value="Homeodomain-like_sf"/>
</dbReference>